<keyword evidence="2" id="KW-1185">Reference proteome</keyword>
<name>A0ABT2IUG4_9FLAO</name>
<organism evidence="1 2">
    <name type="scientific">Chryseobacterium herbae</name>
    <dbReference type="NCBI Taxonomy" id="2976476"/>
    <lineage>
        <taxon>Bacteria</taxon>
        <taxon>Pseudomonadati</taxon>
        <taxon>Bacteroidota</taxon>
        <taxon>Flavobacteriia</taxon>
        <taxon>Flavobacteriales</taxon>
        <taxon>Weeksellaceae</taxon>
        <taxon>Chryseobacterium group</taxon>
        <taxon>Chryseobacterium</taxon>
    </lineage>
</organism>
<dbReference type="RefSeq" id="WP_259838910.1">
    <property type="nucleotide sequence ID" value="NZ_JAOAMU010000003.1"/>
</dbReference>
<reference evidence="1 2" key="1">
    <citation type="submission" date="2022-09" db="EMBL/GenBank/DDBJ databases">
        <title>Chryseobacterium oleae sp.nov., isolated from the inter-root soil of Pyrola calliantha H. Andr. in Tibet.</title>
        <authorList>
            <person name="Li Z."/>
        </authorList>
    </citation>
    <scope>NUCLEOTIDE SEQUENCE [LARGE SCALE GENOMIC DNA]</scope>
    <source>
        <strain evidence="2">pc1-10</strain>
    </source>
</reference>
<gene>
    <name evidence="1" type="ORF">N0B48_11375</name>
</gene>
<dbReference type="EMBL" id="JAOAMU010000003">
    <property type="protein sequence ID" value="MCT2562486.1"/>
    <property type="molecule type" value="Genomic_DNA"/>
</dbReference>
<sequence length="178" mass="21542">MYQWNYFYGAIMLDSDYNGFLDFVQNKMEDKNYYYFHPAIFSQAIQEFPYYYDNILISFGRTAKWFLETENQLNEFIQEFENILHHIDFQYVQIKVGGVYSDYSFFWLNKKKIVNTTGGSFETTMEYVIENKIRFFESEHFYFGLGEINLSTGWCDKSYDEDDLKSFDLQYPGFKYPV</sequence>
<dbReference type="Proteomes" id="UP001525566">
    <property type="component" value="Unassembled WGS sequence"/>
</dbReference>
<comment type="caution">
    <text evidence="1">The sequence shown here is derived from an EMBL/GenBank/DDBJ whole genome shotgun (WGS) entry which is preliminary data.</text>
</comment>
<evidence type="ECO:0000313" key="2">
    <source>
        <dbReference type="Proteomes" id="UP001525566"/>
    </source>
</evidence>
<protein>
    <submittedName>
        <fullName evidence="1">Uncharacterized protein</fullName>
    </submittedName>
</protein>
<accession>A0ABT2IUG4</accession>
<evidence type="ECO:0000313" key="1">
    <source>
        <dbReference type="EMBL" id="MCT2562486.1"/>
    </source>
</evidence>
<proteinExistence type="predicted"/>